<evidence type="ECO:0000256" key="1">
    <source>
        <dbReference type="ARBA" id="ARBA00004442"/>
    </source>
</evidence>
<evidence type="ECO:0000313" key="9">
    <source>
        <dbReference type="EMBL" id="SDZ77325.1"/>
    </source>
</evidence>
<evidence type="ECO:0000256" key="6">
    <source>
        <dbReference type="SAM" id="SignalP"/>
    </source>
</evidence>
<dbReference type="STRING" id="551991.SAMN05192529_101388"/>
<feature type="signal peptide" evidence="6">
    <location>
        <begin position="1"/>
        <end position="20"/>
    </location>
</feature>
<gene>
    <name evidence="9" type="ORF">SAMN05192529_101388</name>
</gene>
<dbReference type="GO" id="GO:0009279">
    <property type="term" value="C:cell outer membrane"/>
    <property type="evidence" value="ECO:0007669"/>
    <property type="project" value="UniProtKB-SubCell"/>
</dbReference>
<feature type="chain" id="PRO_5011473433" evidence="6">
    <location>
        <begin position="21"/>
        <end position="617"/>
    </location>
</feature>
<protein>
    <submittedName>
        <fullName evidence="9">Starch-binding associating with outer membrane</fullName>
    </submittedName>
</protein>
<evidence type="ECO:0000256" key="4">
    <source>
        <dbReference type="ARBA" id="ARBA00023136"/>
    </source>
</evidence>
<dbReference type="InterPro" id="IPR033985">
    <property type="entry name" value="SusD-like_N"/>
</dbReference>
<keyword evidence="10" id="KW-1185">Reference proteome</keyword>
<evidence type="ECO:0000256" key="2">
    <source>
        <dbReference type="ARBA" id="ARBA00006275"/>
    </source>
</evidence>
<comment type="subcellular location">
    <subcellularLocation>
        <location evidence="1">Cell outer membrane</location>
    </subcellularLocation>
</comment>
<feature type="domain" description="SusD-like N-terminal" evidence="8">
    <location>
        <begin position="24"/>
        <end position="210"/>
    </location>
</feature>
<dbReference type="InterPro" id="IPR011990">
    <property type="entry name" value="TPR-like_helical_dom_sf"/>
</dbReference>
<proteinExistence type="inferred from homology"/>
<reference evidence="9 10" key="1">
    <citation type="submission" date="2016-10" db="EMBL/GenBank/DDBJ databases">
        <authorList>
            <person name="de Groot N.N."/>
        </authorList>
    </citation>
    <scope>NUCLEOTIDE SEQUENCE [LARGE SCALE GENOMIC DNA]</scope>
    <source>
        <strain evidence="9 10">Vu-144</strain>
    </source>
</reference>
<feature type="domain" description="RagB/SusD" evidence="7">
    <location>
        <begin position="323"/>
        <end position="617"/>
    </location>
</feature>
<dbReference type="SUPFAM" id="SSF48452">
    <property type="entry name" value="TPR-like"/>
    <property type="match status" value="1"/>
</dbReference>
<dbReference type="Gene3D" id="1.25.40.390">
    <property type="match status" value="1"/>
</dbReference>
<keyword evidence="4" id="KW-0472">Membrane</keyword>
<dbReference type="Proteomes" id="UP000199041">
    <property type="component" value="Unassembled WGS sequence"/>
</dbReference>
<evidence type="ECO:0000313" key="10">
    <source>
        <dbReference type="Proteomes" id="UP000199041"/>
    </source>
</evidence>
<dbReference type="AlphaFoldDB" id="A0A1H3VR84"/>
<dbReference type="PROSITE" id="PS51257">
    <property type="entry name" value="PROKAR_LIPOPROTEIN"/>
    <property type="match status" value="1"/>
</dbReference>
<dbReference type="InterPro" id="IPR012944">
    <property type="entry name" value="SusD_RagB_dom"/>
</dbReference>
<name>A0A1H3VR84_9BACT</name>
<sequence>MKIKILLISFIVLVGASVMSSCNKFLDQVPDITLSDDSIFANLTNTKRYLAQVYANIPDPYANRGGWGSDDASYSQLADESNYFAEHDFSISAFSYNTLSASFGAFEYIWGEFYKPVRTATDFINKIDGANAREVDAYHKAHFKAEARAMRAIFYYWLIRLYGPVPIINQPLPISASNEELALARTPFDTCVNYIVTQLDSAYNELKAISTSSQPTNMPLDEEYGRVTTGICKAYKAQVLLLAASPLFNGNTMYKSVANKDGTKLFPQAYDQNKWKLAADAAKDFIDEFVPGTYDLFTVSDSDPYMAAYKACRDVISTDWNNEWIFAKSMSGSIGTYTYNAIPKFVGYGSSVTKGGGYLAVNQSMVDAFYMKNGLAITDPNSGYKKSGFSEFQSPFDIKQRTTFNQWVDREPRFYADVTYSNSYWLNQGSSSDEVIVDFTYHGSCGKIQSDHDYSSTGYLIRKNITKGNDSRGWCHLRLAKIYLDYAEALNEYDPGNPDILKYLNLIRKRAGIPQYGSGANDIAAPTTQTAMRTAIHHERQVEFAFEQVRYFDLRRWLDAATELNKPVYGMDIDADGDDFYKQKVIQNISFTQRCYLWAIPSADIRKDDNLVQNPGW</sequence>
<keyword evidence="5" id="KW-0998">Cell outer membrane</keyword>
<evidence type="ECO:0000259" key="7">
    <source>
        <dbReference type="Pfam" id="PF07980"/>
    </source>
</evidence>
<accession>A0A1H3VR84</accession>
<dbReference type="RefSeq" id="WP_091392572.1">
    <property type="nucleotide sequence ID" value="NZ_FNQY01000001.1"/>
</dbReference>
<comment type="similarity">
    <text evidence="2">Belongs to the SusD family.</text>
</comment>
<evidence type="ECO:0000256" key="5">
    <source>
        <dbReference type="ARBA" id="ARBA00023237"/>
    </source>
</evidence>
<keyword evidence="3 6" id="KW-0732">Signal</keyword>
<evidence type="ECO:0000256" key="3">
    <source>
        <dbReference type="ARBA" id="ARBA00022729"/>
    </source>
</evidence>
<evidence type="ECO:0000259" key="8">
    <source>
        <dbReference type="Pfam" id="PF14322"/>
    </source>
</evidence>
<dbReference type="OrthoDB" id="608091at2"/>
<dbReference type="EMBL" id="FNQY01000001">
    <property type="protein sequence ID" value="SDZ77325.1"/>
    <property type="molecule type" value="Genomic_DNA"/>
</dbReference>
<organism evidence="9 10">
    <name type="scientific">Arachidicoccus rhizosphaerae</name>
    <dbReference type="NCBI Taxonomy" id="551991"/>
    <lineage>
        <taxon>Bacteria</taxon>
        <taxon>Pseudomonadati</taxon>
        <taxon>Bacteroidota</taxon>
        <taxon>Chitinophagia</taxon>
        <taxon>Chitinophagales</taxon>
        <taxon>Chitinophagaceae</taxon>
        <taxon>Arachidicoccus</taxon>
    </lineage>
</organism>
<dbReference type="Pfam" id="PF14322">
    <property type="entry name" value="SusD-like_3"/>
    <property type="match status" value="1"/>
</dbReference>
<dbReference type="Pfam" id="PF07980">
    <property type="entry name" value="SusD_RagB"/>
    <property type="match status" value="1"/>
</dbReference>